<dbReference type="InterPro" id="IPR004104">
    <property type="entry name" value="Gfo/Idh/MocA-like_OxRdtase_C"/>
</dbReference>
<dbReference type="Pfam" id="PF02894">
    <property type="entry name" value="GFO_IDH_MocA_C"/>
    <property type="match status" value="1"/>
</dbReference>
<evidence type="ECO:0000313" key="6">
    <source>
        <dbReference type="Proteomes" id="UP001138793"/>
    </source>
</evidence>
<evidence type="ECO:0000256" key="2">
    <source>
        <dbReference type="ARBA" id="ARBA00023002"/>
    </source>
</evidence>
<dbReference type="PANTHER" id="PTHR42840:SF3">
    <property type="entry name" value="BINDING ROSSMANN FOLD OXIDOREDUCTASE, PUTATIVE (AFU_ORTHOLOGUE AFUA_2G10240)-RELATED"/>
    <property type="match status" value="1"/>
</dbReference>
<proteinExistence type="inferred from homology"/>
<dbReference type="Gene3D" id="3.30.360.10">
    <property type="entry name" value="Dihydrodipicolinate Reductase, domain 2"/>
    <property type="match status" value="1"/>
</dbReference>
<keyword evidence="6" id="KW-1185">Reference proteome</keyword>
<evidence type="ECO:0000313" key="5">
    <source>
        <dbReference type="EMBL" id="MBP2076018.1"/>
    </source>
</evidence>
<feature type="domain" description="Gfo/Idh/MocA-like oxidoreductase C-terminal" evidence="4">
    <location>
        <begin position="137"/>
        <end position="335"/>
    </location>
</feature>
<dbReference type="Gene3D" id="3.40.50.720">
    <property type="entry name" value="NAD(P)-binding Rossmann-like Domain"/>
    <property type="match status" value="1"/>
</dbReference>
<dbReference type="OrthoDB" id="9815825at2"/>
<gene>
    <name evidence="5" type="ORF">J2Z64_000229</name>
</gene>
<sequence>MQEVIRCAVLGLGRLGYWHAENLAHKVKGAELVTVIDPMEGRAEEVAKELGVANWSRDPDVAFHDDQIDAVVIVTPTATHAELIKRAAKNGKHIFVEKPLTQELNDADEVIAVLQQENVFCQVGFMRRFDPAYAEAKRRIEAGDIGKPLYFKAASRDGNVPHEEFIKYSGGIFLDVAIHDYDIARFLMNQDVTSVQSGGNILLESNQFMKKYNDVDQGFTYLTFDGGATGDVETMRIAPYAYDIRGEVVGTEGAIQIGSMRSTDVKLLTPNGSTHDLIQDFPSRFKNAYLLEMIHFIDSLLQDQAPLCTAVDGKAALEIAAAATESYLSGKEVELKNSIEKSVI</sequence>
<comment type="caution">
    <text evidence="5">The sequence shown here is derived from an EMBL/GenBank/DDBJ whole genome shotgun (WGS) entry which is preliminary data.</text>
</comment>
<evidence type="ECO:0000256" key="1">
    <source>
        <dbReference type="ARBA" id="ARBA00010928"/>
    </source>
</evidence>
<dbReference type="AlphaFoldDB" id="A0A9X1CE95"/>
<evidence type="ECO:0000259" key="3">
    <source>
        <dbReference type="Pfam" id="PF01408"/>
    </source>
</evidence>
<accession>A0A9X1CE95</accession>
<dbReference type="PANTHER" id="PTHR42840">
    <property type="entry name" value="NAD(P)-BINDING ROSSMANN-FOLD SUPERFAMILY PROTEIN-RELATED"/>
    <property type="match status" value="1"/>
</dbReference>
<organism evidence="5 6">
    <name type="scientific">Oceanobacillus polygoni</name>
    <dbReference type="NCBI Taxonomy" id="1235259"/>
    <lineage>
        <taxon>Bacteria</taxon>
        <taxon>Bacillati</taxon>
        <taxon>Bacillota</taxon>
        <taxon>Bacilli</taxon>
        <taxon>Bacillales</taxon>
        <taxon>Bacillaceae</taxon>
        <taxon>Oceanobacillus</taxon>
    </lineage>
</organism>
<keyword evidence="2 5" id="KW-0560">Oxidoreductase</keyword>
<feature type="domain" description="Gfo/Idh/MocA-like oxidoreductase N-terminal" evidence="3">
    <location>
        <begin position="5"/>
        <end position="125"/>
    </location>
</feature>
<dbReference type="GO" id="GO:0016491">
    <property type="term" value="F:oxidoreductase activity"/>
    <property type="evidence" value="ECO:0007669"/>
    <property type="project" value="UniProtKB-KW"/>
</dbReference>
<dbReference type="EMBL" id="JAGGMB010000001">
    <property type="protein sequence ID" value="MBP2076018.1"/>
    <property type="molecule type" value="Genomic_DNA"/>
</dbReference>
<dbReference type="EC" id="1.1.1.370" evidence="5"/>
<dbReference type="InterPro" id="IPR000683">
    <property type="entry name" value="Gfo/Idh/MocA-like_OxRdtase_N"/>
</dbReference>
<dbReference type="SUPFAM" id="SSF51735">
    <property type="entry name" value="NAD(P)-binding Rossmann-fold domains"/>
    <property type="match status" value="1"/>
</dbReference>
<dbReference type="Proteomes" id="UP001138793">
    <property type="component" value="Unassembled WGS sequence"/>
</dbReference>
<evidence type="ECO:0000259" key="4">
    <source>
        <dbReference type="Pfam" id="PF02894"/>
    </source>
</evidence>
<dbReference type="SUPFAM" id="SSF55347">
    <property type="entry name" value="Glyceraldehyde-3-phosphate dehydrogenase-like, C-terminal domain"/>
    <property type="match status" value="1"/>
</dbReference>
<dbReference type="InterPro" id="IPR036291">
    <property type="entry name" value="NAD(P)-bd_dom_sf"/>
</dbReference>
<protein>
    <submittedName>
        <fullName evidence="5">Scyllo-inositol 2-dehydrogenase (NAD+)</fullName>
        <ecNumber evidence="5">1.1.1.370</ecNumber>
    </submittedName>
</protein>
<reference evidence="5" key="1">
    <citation type="submission" date="2021-03" db="EMBL/GenBank/DDBJ databases">
        <title>Genomic Encyclopedia of Type Strains, Phase IV (KMG-IV): sequencing the most valuable type-strain genomes for metagenomic binning, comparative biology and taxonomic classification.</title>
        <authorList>
            <person name="Goeker M."/>
        </authorList>
    </citation>
    <scope>NUCLEOTIDE SEQUENCE</scope>
    <source>
        <strain evidence="5">DSM 107338</strain>
    </source>
</reference>
<name>A0A9X1CE95_9BACI</name>
<dbReference type="Pfam" id="PF01408">
    <property type="entry name" value="GFO_IDH_MocA"/>
    <property type="match status" value="1"/>
</dbReference>
<dbReference type="RefSeq" id="WP_149474968.1">
    <property type="nucleotide sequence ID" value="NZ_JAGGMB010000001.1"/>
</dbReference>
<comment type="similarity">
    <text evidence="1">Belongs to the Gfo/Idh/MocA family.</text>
</comment>
<dbReference type="GO" id="GO:0000166">
    <property type="term" value="F:nucleotide binding"/>
    <property type="evidence" value="ECO:0007669"/>
    <property type="project" value="InterPro"/>
</dbReference>